<dbReference type="RefSeq" id="WP_092499153.1">
    <property type="nucleotide sequence ID" value="NZ_FOFG01000017.1"/>
</dbReference>
<evidence type="ECO:0000313" key="2">
    <source>
        <dbReference type="EMBL" id="SER39614.1"/>
    </source>
</evidence>
<feature type="region of interest" description="Disordered" evidence="1">
    <location>
        <begin position="231"/>
        <end position="250"/>
    </location>
</feature>
<dbReference type="AlphaFoldDB" id="A0A1H9NU98"/>
<keyword evidence="3" id="KW-1185">Reference proteome</keyword>
<evidence type="ECO:0000313" key="3">
    <source>
        <dbReference type="Proteomes" id="UP000199647"/>
    </source>
</evidence>
<proteinExistence type="predicted"/>
<dbReference type="EMBL" id="FOFG01000017">
    <property type="protein sequence ID" value="SER39614.1"/>
    <property type="molecule type" value="Genomic_DNA"/>
</dbReference>
<gene>
    <name evidence="2" type="ORF">SAMN05216548_11752</name>
</gene>
<organism evidence="2 3">
    <name type="scientific">Faunimonas pinastri</name>
    <dbReference type="NCBI Taxonomy" id="1855383"/>
    <lineage>
        <taxon>Bacteria</taxon>
        <taxon>Pseudomonadati</taxon>
        <taxon>Pseudomonadota</taxon>
        <taxon>Alphaproteobacteria</taxon>
        <taxon>Hyphomicrobiales</taxon>
        <taxon>Afifellaceae</taxon>
        <taxon>Faunimonas</taxon>
    </lineage>
</organism>
<dbReference type="OrthoDB" id="8400810at2"/>
<accession>A0A1H9NU98</accession>
<dbReference type="InterPro" id="IPR027056">
    <property type="entry name" value="Gluconate_2DH_su3"/>
</dbReference>
<name>A0A1H9NU98_9HYPH</name>
<sequence>MTSALRSALSRRRFLTSTGVALLIAPAVSNGYARTITGLPWEPNAGDYPKPVVPGGWVFFTGDEGVAVEAIVDRLIPHDDLSVGGKEAGCAVYIDRQLAGSFGDSSWLYMRPPFAKGTPSQGMQSPVVPAQRFRTSLAALDSYCKQTYSGKGFAALGADQQDDLLKGLEAGKVQLPNVDGKAFFDLVLQSTMEGFFADPLYGGNKDMVSWKMIGFPGARYDYRDHISKHNQPYPNPPVSITGRADWSVRS</sequence>
<dbReference type="Proteomes" id="UP000199647">
    <property type="component" value="Unassembled WGS sequence"/>
</dbReference>
<protein>
    <submittedName>
        <fullName evidence="2">Gluconate 2-dehydrogenase gamma chain</fullName>
    </submittedName>
</protein>
<dbReference type="InterPro" id="IPR006311">
    <property type="entry name" value="TAT_signal"/>
</dbReference>
<dbReference type="STRING" id="1855383.SAMN05216548_11752"/>
<reference evidence="2 3" key="1">
    <citation type="submission" date="2016-10" db="EMBL/GenBank/DDBJ databases">
        <authorList>
            <person name="de Groot N.N."/>
        </authorList>
    </citation>
    <scope>NUCLEOTIDE SEQUENCE [LARGE SCALE GENOMIC DNA]</scope>
    <source>
        <strain evidence="2 3">A52C2</strain>
    </source>
</reference>
<dbReference type="PROSITE" id="PS51318">
    <property type="entry name" value="TAT"/>
    <property type="match status" value="1"/>
</dbReference>
<evidence type="ECO:0000256" key="1">
    <source>
        <dbReference type="SAM" id="MobiDB-lite"/>
    </source>
</evidence>
<dbReference type="Pfam" id="PF13618">
    <property type="entry name" value="Gluconate_2-dh3"/>
    <property type="match status" value="1"/>
</dbReference>